<evidence type="ECO:0000313" key="7">
    <source>
        <dbReference type="Proteomes" id="UP000094256"/>
    </source>
</evidence>
<evidence type="ECO:0000256" key="5">
    <source>
        <dbReference type="SAM" id="Phobius"/>
    </source>
</evidence>
<reference evidence="6 7" key="1">
    <citation type="submission" date="2016-01" db="EMBL/GenBank/DDBJ databases">
        <title>Complete genome and mega plasmid sequence of Sphingomonas panacis DCY99 elicits systemic resistance in rice to Xanthomonas oryzae.</title>
        <authorList>
            <person name="Kim Y.J."/>
            <person name="Yang D.C."/>
            <person name="Sing P."/>
        </authorList>
    </citation>
    <scope>NUCLEOTIDE SEQUENCE [LARGE SCALE GENOMIC DNA]</scope>
    <source>
        <strain evidence="6 7">DCY99</strain>
    </source>
</reference>
<dbReference type="AlphaFoldDB" id="A0A1B3ZDA8"/>
<dbReference type="InterPro" id="IPR012451">
    <property type="entry name" value="DUF1656"/>
</dbReference>
<keyword evidence="1" id="KW-1003">Cell membrane</keyword>
<dbReference type="RefSeq" id="WP_069205947.1">
    <property type="nucleotide sequence ID" value="NZ_CP014168.1"/>
</dbReference>
<sequence>MTGEVSLLGVYVPGLLLLVVAAAVLVALVSRLFALTGLYRIFAYRPLVDLALYILILGGLVLAFAPPGVAL</sequence>
<keyword evidence="3 5" id="KW-1133">Transmembrane helix</keyword>
<dbReference type="KEGG" id="span:AWL63_17160"/>
<proteinExistence type="predicted"/>
<feature type="transmembrane region" description="Helical" evidence="5">
    <location>
        <begin position="46"/>
        <end position="65"/>
    </location>
</feature>
<evidence type="ECO:0000256" key="1">
    <source>
        <dbReference type="ARBA" id="ARBA00022475"/>
    </source>
</evidence>
<gene>
    <name evidence="6" type="ORF">AWL63_17160</name>
</gene>
<evidence type="ECO:0008006" key="8">
    <source>
        <dbReference type="Google" id="ProtNLM"/>
    </source>
</evidence>
<dbReference type="OrthoDB" id="7021192at2"/>
<evidence type="ECO:0000313" key="6">
    <source>
        <dbReference type="EMBL" id="AOH85412.1"/>
    </source>
</evidence>
<evidence type="ECO:0000256" key="3">
    <source>
        <dbReference type="ARBA" id="ARBA00022989"/>
    </source>
</evidence>
<dbReference type="STRING" id="1560345.AWL63_17160"/>
<keyword evidence="2 5" id="KW-0812">Transmembrane</keyword>
<keyword evidence="4 5" id="KW-0472">Membrane</keyword>
<evidence type="ECO:0000256" key="2">
    <source>
        <dbReference type="ARBA" id="ARBA00022692"/>
    </source>
</evidence>
<dbReference type="Proteomes" id="UP000094256">
    <property type="component" value="Chromosome"/>
</dbReference>
<evidence type="ECO:0000256" key="4">
    <source>
        <dbReference type="ARBA" id="ARBA00023136"/>
    </source>
</evidence>
<dbReference type="EMBL" id="CP014168">
    <property type="protein sequence ID" value="AOH85412.1"/>
    <property type="molecule type" value="Genomic_DNA"/>
</dbReference>
<organism evidence="6 7">
    <name type="scientific">Sphingomonas panacis</name>
    <dbReference type="NCBI Taxonomy" id="1560345"/>
    <lineage>
        <taxon>Bacteria</taxon>
        <taxon>Pseudomonadati</taxon>
        <taxon>Pseudomonadota</taxon>
        <taxon>Alphaproteobacteria</taxon>
        <taxon>Sphingomonadales</taxon>
        <taxon>Sphingomonadaceae</taxon>
        <taxon>Sphingomonas</taxon>
    </lineage>
</organism>
<protein>
    <recommendedName>
        <fullName evidence="8">DUF1656 domain-containing protein</fullName>
    </recommendedName>
</protein>
<feature type="transmembrane region" description="Helical" evidence="5">
    <location>
        <begin position="12"/>
        <end position="34"/>
    </location>
</feature>
<name>A0A1B3ZDA8_9SPHN</name>
<keyword evidence="7" id="KW-1185">Reference proteome</keyword>
<accession>A0A1B3ZDA8</accession>
<dbReference type="Pfam" id="PF07869">
    <property type="entry name" value="DUF1656"/>
    <property type="match status" value="1"/>
</dbReference>